<name>A0A0N8GLZ2_9CHLR</name>
<evidence type="ECO:0000313" key="1">
    <source>
        <dbReference type="EMBL" id="KPL73850.1"/>
    </source>
</evidence>
<reference evidence="1 2" key="1">
    <citation type="submission" date="2015-07" db="EMBL/GenBank/DDBJ databases">
        <title>Draft genome of Bellilinea caldifistulae DSM 17877.</title>
        <authorList>
            <person name="Hemp J."/>
            <person name="Ward L.M."/>
            <person name="Pace L.A."/>
            <person name="Fischer W.W."/>
        </authorList>
    </citation>
    <scope>NUCLEOTIDE SEQUENCE [LARGE SCALE GENOMIC DNA]</scope>
    <source>
        <strain evidence="1 2">GOMI-1</strain>
    </source>
</reference>
<protein>
    <submittedName>
        <fullName evidence="1">Uncharacterized protein</fullName>
    </submittedName>
</protein>
<sequence length="65" mass="7728">MFFGRYFRWTDIMPFPKSDLEYWTEGTAFCNIETGTVLVVCGKRLVNKEVYDKHETRTMQAIRSI</sequence>
<keyword evidence="2" id="KW-1185">Reference proteome</keyword>
<dbReference type="Proteomes" id="UP000050514">
    <property type="component" value="Unassembled WGS sequence"/>
</dbReference>
<organism evidence="1 2">
    <name type="scientific">Bellilinea caldifistulae</name>
    <dbReference type="NCBI Taxonomy" id="360411"/>
    <lineage>
        <taxon>Bacteria</taxon>
        <taxon>Bacillati</taxon>
        <taxon>Chloroflexota</taxon>
        <taxon>Anaerolineae</taxon>
        <taxon>Anaerolineales</taxon>
        <taxon>Anaerolineaceae</taxon>
        <taxon>Bellilinea</taxon>
    </lineage>
</organism>
<dbReference type="EMBL" id="LGHJ01000019">
    <property type="protein sequence ID" value="KPL73850.1"/>
    <property type="molecule type" value="Genomic_DNA"/>
</dbReference>
<dbReference type="STRING" id="360411.AC812_13760"/>
<comment type="caution">
    <text evidence="1">The sequence shown here is derived from an EMBL/GenBank/DDBJ whole genome shotgun (WGS) entry which is preliminary data.</text>
</comment>
<dbReference type="AlphaFoldDB" id="A0A0N8GLZ2"/>
<accession>A0A0N8GLZ2</accession>
<gene>
    <name evidence="1" type="ORF">AC812_13760</name>
</gene>
<proteinExistence type="predicted"/>
<evidence type="ECO:0000313" key="2">
    <source>
        <dbReference type="Proteomes" id="UP000050514"/>
    </source>
</evidence>